<evidence type="ECO:0000313" key="3">
    <source>
        <dbReference type="Proteomes" id="UP001499852"/>
    </source>
</evidence>
<protein>
    <recommendedName>
        <fullName evidence="4">Outer membrane protein beta-barrel domain-containing protein</fullName>
    </recommendedName>
</protein>
<name>A0ABP9P596_9BACT</name>
<sequence>MKPAIALPLLAAFSLISMASAQYPGAPTYPGATGGYAAMPPAGTGLYGGTGYTAMSPTLPPPNMSSPYAGPTMMEPAPAANYGFQQPVATNSWGGVQQSMTGSNMLNYRYLEASYRYVDPRGGDLDGSHGLGVTLSMDLPTIFFVKGSFNWSSGTGTKNVKGAADADYDLSVITIGGGAYMAITPKLHFVGEVGLVYANLSSSGRNISYTDGGIYIRPSLRYQMVDWLELQAGVTVSSANDYDSKVIDFGAYFRVFPQMDMNVGMDLGDETRTLRAGARLRW</sequence>
<keyword evidence="1" id="KW-0732">Signal</keyword>
<feature type="chain" id="PRO_5047245324" description="Outer membrane protein beta-barrel domain-containing protein" evidence="1">
    <location>
        <begin position="22"/>
        <end position="282"/>
    </location>
</feature>
<reference evidence="3" key="1">
    <citation type="journal article" date="2019" name="Int. J. Syst. Evol. Microbiol.">
        <title>The Global Catalogue of Microorganisms (GCM) 10K type strain sequencing project: providing services to taxonomists for standard genome sequencing and annotation.</title>
        <authorList>
            <consortium name="The Broad Institute Genomics Platform"/>
            <consortium name="The Broad Institute Genome Sequencing Center for Infectious Disease"/>
            <person name="Wu L."/>
            <person name="Ma J."/>
        </authorList>
    </citation>
    <scope>NUCLEOTIDE SEQUENCE [LARGE SCALE GENOMIC DNA]</scope>
    <source>
        <strain evidence="3">JCM 18053</strain>
    </source>
</reference>
<feature type="signal peptide" evidence="1">
    <location>
        <begin position="1"/>
        <end position="21"/>
    </location>
</feature>
<evidence type="ECO:0000313" key="2">
    <source>
        <dbReference type="EMBL" id="GAA5138229.1"/>
    </source>
</evidence>
<dbReference type="EMBL" id="BAABIA010000003">
    <property type="protein sequence ID" value="GAA5138229.1"/>
    <property type="molecule type" value="Genomic_DNA"/>
</dbReference>
<dbReference type="RefSeq" id="WP_345735905.1">
    <property type="nucleotide sequence ID" value="NZ_BAABIA010000003.1"/>
</dbReference>
<dbReference type="Proteomes" id="UP001499852">
    <property type="component" value="Unassembled WGS sequence"/>
</dbReference>
<gene>
    <name evidence="2" type="ORF">GCM10023213_16570</name>
</gene>
<evidence type="ECO:0000256" key="1">
    <source>
        <dbReference type="SAM" id="SignalP"/>
    </source>
</evidence>
<organism evidence="2 3">
    <name type="scientific">Prosthecobacter algae</name>
    <dbReference type="NCBI Taxonomy" id="1144682"/>
    <lineage>
        <taxon>Bacteria</taxon>
        <taxon>Pseudomonadati</taxon>
        <taxon>Verrucomicrobiota</taxon>
        <taxon>Verrucomicrobiia</taxon>
        <taxon>Verrucomicrobiales</taxon>
        <taxon>Verrucomicrobiaceae</taxon>
        <taxon>Prosthecobacter</taxon>
    </lineage>
</organism>
<comment type="caution">
    <text evidence="2">The sequence shown here is derived from an EMBL/GenBank/DDBJ whole genome shotgun (WGS) entry which is preliminary data.</text>
</comment>
<accession>A0ABP9P596</accession>
<proteinExistence type="predicted"/>
<keyword evidence="3" id="KW-1185">Reference proteome</keyword>
<evidence type="ECO:0008006" key="4">
    <source>
        <dbReference type="Google" id="ProtNLM"/>
    </source>
</evidence>